<evidence type="ECO:0000259" key="6">
    <source>
        <dbReference type="Pfam" id="PF16213"/>
    </source>
</evidence>
<dbReference type="OrthoDB" id="294853at2759"/>
<evidence type="ECO:0000259" key="5">
    <source>
        <dbReference type="Pfam" id="PF16206"/>
    </source>
</evidence>
<proteinExistence type="predicted"/>
<gene>
    <name evidence="7" type="ORF">HETSPECPRED_009198</name>
</gene>
<sequence>MTAQLLSNELSTIFQDSKRKNQELRNAAEKSLGELKALPQTSEAQLSADLKNRPNFVRPFLLACKTRNPKFAGSAVICLQRLVLTKALAKESLRGVLDAFRECASLALDIQLKVLQALPSLLQNYSSTLSDKLLAAAFEVCFSLYSSKTAVVSNTAAAALQQLVASTFEKVALEDGSLDDEGLVAEVQTADGIIKVCGGASDAYRLLNDICLMTEGQRPNFLAAGSLSQNFGFELIESAITNHTDTVMGHPEQIHVLRLQLMPLILKILSDKISFATTVRAMRLLQLIISRLLFALAPECETALNLLNRTIETDASPMWKRALAMEVFRDLQADPPLMRSIYAHYDEEDTRKAIVRDHLASLVRLASEKPNVIGLGQQSSMSARPKEDWADQVALQAGGIVGSIGAAINLSESEGPGISTRWSIPRTPLLELLDKSESPSLPSTYLYALAVTCISNFSDGLGKFLLPFTSPKENKPKKKEHDSHENVSDNADASAGVKFSQKRRSFRAKKLPVNPLTLEDHVLYPQIRVSAHMVEHCWPALLAVSSTFLNATLDSDFYHALIRSFQKFTQVAGLLGLSTPRDAFLTTLAKHSVPIGRNMALMMRAGLGPNSQPESNENSDLESSPTPSKRSSIDPGSIAMTPRNLLCLRALLNLGIALGPLLQKSWSIILETLQQAEFMLPRSSKGRPRISSQPSQGIPSHVVPEHDKSGEDFGVEVLAAETAALRMIESSSDLPDDAFLDVVKCLDGLLRYSASYDGLTEESRDVLLSPQTPIKKHQRLSSISTATDEATDLQGNMFVLDKLEQLIQCNTSRLTNIQSSDCLDQLIKQIEIVVVSHAANSSVRIKAAEILNNLIVSIAISKEPPPEEQNALRRKIFSAILSSISALYGKVRQQSKDSQNCDVEVHRILLEAVRSILEQCGDSLENGWDTVFAIITSTFDRPTKIDENLPLSKFRTKSPKLVRSSYGSLQLICSDYLNHVPLSCLSMLLDTLYMFSSQSQDLNISLTTTTFFANVSGFLQHQSEQLKFDQTLTNCTSDKDLDLIIKDSALHTMFRILNDCGDGLSSSAWQTCFNTIIRRILTVNQEKYEQCSSLGDAKGAEYSSKVEWNQTAVILVDGIASIVSNNLNSMKNEHTFSETWRELLQCLRLFLARGVLELSKSVFTGLISILEEVEDTQTVSKDSVEEAWRIWLQNNPAFHSGNSGGPSRNQDALLSYLLCLSQILRLQEPITRTKNADAVMTELQSCVVNASVEAYTSDIERTTPVQQGVLENLKMIPATSPAILSRIVLFLTFLVRLPYEKHKRPSGQTHLAISKAAITMLQRLIIHGTSNIDSTYELATHTFDALAEPIQLKYRWYVNEKVSSMWQTATIAVLEIVETCMPNFLEVEASDEAKEAFWRQIVRIIGGVVSADCESCKTPSEILEDQEFDIDAFHRLQKLTIPALGSPNIPESIREDYARIISEKSGIHEPHPDDLARPDQQLLDGLRNKHIGRTYDVPATPRVKMSYVLLDELFSLVAASELSTKRARLAQATAPYLILRAGLMLKAYVLDHPLRGRAPQPTSQENEMHYVLKKLVDLKCNPSVMVDGIEVKSRHKKHLYRLYPLVTRAMKVAFRDEEMLKALGAVLDAVGDEFGV</sequence>
<feature type="region of interest" description="Disordered" evidence="3">
    <location>
        <begin position="472"/>
        <end position="500"/>
    </location>
</feature>
<dbReference type="InterPro" id="IPR032629">
    <property type="entry name" value="DCB_dom"/>
</dbReference>
<feature type="compositionally biased region" description="Polar residues" evidence="3">
    <location>
        <begin position="609"/>
        <end position="630"/>
    </location>
</feature>
<keyword evidence="1" id="KW-0813">Transport</keyword>
<feature type="region of interest" description="Disordered" evidence="3">
    <location>
        <begin position="684"/>
        <end position="704"/>
    </location>
</feature>
<dbReference type="SUPFAM" id="SSF48371">
    <property type="entry name" value="ARM repeat"/>
    <property type="match status" value="1"/>
</dbReference>
<dbReference type="GO" id="GO:0005794">
    <property type="term" value="C:Golgi apparatus"/>
    <property type="evidence" value="ECO:0007669"/>
    <property type="project" value="UniProtKB-ARBA"/>
</dbReference>
<feature type="domain" description="Mon2/Sec7/BIG1-like HUS" evidence="4">
    <location>
        <begin position="200"/>
        <end position="354"/>
    </location>
</feature>
<dbReference type="EMBL" id="CAJPDS010000074">
    <property type="protein sequence ID" value="CAF9934354.1"/>
    <property type="molecule type" value="Genomic_DNA"/>
</dbReference>
<dbReference type="InterPro" id="IPR032691">
    <property type="entry name" value="Mon2/Sec7/BIG1-like_HUS"/>
</dbReference>
<dbReference type="Proteomes" id="UP000664521">
    <property type="component" value="Unassembled WGS sequence"/>
</dbReference>
<keyword evidence="8" id="KW-1185">Reference proteome</keyword>
<dbReference type="Pfam" id="PF16213">
    <property type="entry name" value="DCB"/>
    <property type="match status" value="1"/>
</dbReference>
<accession>A0A8H3G0I5</accession>
<feature type="domain" description="Mon2/Sec7/BIG1-like dimerisation and cyclophilin-binding" evidence="6">
    <location>
        <begin position="4"/>
        <end position="175"/>
    </location>
</feature>
<evidence type="ECO:0000313" key="7">
    <source>
        <dbReference type="EMBL" id="CAF9934354.1"/>
    </source>
</evidence>
<evidence type="ECO:0000256" key="1">
    <source>
        <dbReference type="ARBA" id="ARBA00022448"/>
    </source>
</evidence>
<dbReference type="InterPro" id="IPR032817">
    <property type="entry name" value="Mon2_C"/>
</dbReference>
<name>A0A8H3G0I5_9LECA</name>
<dbReference type="GO" id="GO:0015031">
    <property type="term" value="P:protein transport"/>
    <property type="evidence" value="ECO:0007669"/>
    <property type="project" value="UniProtKB-KW"/>
</dbReference>
<protein>
    <recommendedName>
        <fullName evidence="9">Endosomal peripheral membrane protein</fullName>
    </recommendedName>
</protein>
<dbReference type="Pfam" id="PF16206">
    <property type="entry name" value="Mon2_C"/>
    <property type="match status" value="1"/>
</dbReference>
<comment type="caution">
    <text evidence="7">The sequence shown here is derived from an EMBL/GenBank/DDBJ whole genome shotgun (WGS) entry which is preliminary data.</text>
</comment>
<keyword evidence="2" id="KW-0653">Protein transport</keyword>
<feature type="domain" description="Mon2 C-terminal" evidence="5">
    <location>
        <begin position="975"/>
        <end position="1027"/>
    </location>
</feature>
<dbReference type="Pfam" id="PF12783">
    <property type="entry name" value="Sec7-like_HUS"/>
    <property type="match status" value="1"/>
</dbReference>
<evidence type="ECO:0008006" key="9">
    <source>
        <dbReference type="Google" id="ProtNLM"/>
    </source>
</evidence>
<evidence type="ECO:0000313" key="8">
    <source>
        <dbReference type="Proteomes" id="UP000664521"/>
    </source>
</evidence>
<feature type="region of interest" description="Disordered" evidence="3">
    <location>
        <begin position="605"/>
        <end position="636"/>
    </location>
</feature>
<reference evidence="7" key="1">
    <citation type="submission" date="2021-03" db="EMBL/GenBank/DDBJ databases">
        <authorList>
            <person name="Tagirdzhanova G."/>
        </authorList>
    </citation>
    <scope>NUCLEOTIDE SEQUENCE</scope>
</reference>
<evidence type="ECO:0000256" key="3">
    <source>
        <dbReference type="SAM" id="MobiDB-lite"/>
    </source>
</evidence>
<evidence type="ECO:0000259" key="4">
    <source>
        <dbReference type="Pfam" id="PF12783"/>
    </source>
</evidence>
<organism evidence="7 8">
    <name type="scientific">Heterodermia speciosa</name>
    <dbReference type="NCBI Taxonomy" id="116794"/>
    <lineage>
        <taxon>Eukaryota</taxon>
        <taxon>Fungi</taxon>
        <taxon>Dikarya</taxon>
        <taxon>Ascomycota</taxon>
        <taxon>Pezizomycotina</taxon>
        <taxon>Lecanoromycetes</taxon>
        <taxon>OSLEUM clade</taxon>
        <taxon>Lecanoromycetidae</taxon>
        <taxon>Caliciales</taxon>
        <taxon>Physciaceae</taxon>
        <taxon>Heterodermia</taxon>
    </lineage>
</organism>
<evidence type="ECO:0000256" key="2">
    <source>
        <dbReference type="ARBA" id="ARBA00022927"/>
    </source>
</evidence>
<dbReference type="InterPro" id="IPR016024">
    <property type="entry name" value="ARM-type_fold"/>
</dbReference>